<gene>
    <name evidence="2" type="ORF">M514_03402</name>
</gene>
<accession>A0A085NF21</accession>
<dbReference type="Proteomes" id="UP000030758">
    <property type="component" value="Unassembled WGS sequence"/>
</dbReference>
<protein>
    <submittedName>
        <fullName evidence="2">Uncharacterized protein</fullName>
    </submittedName>
</protein>
<sequence length="84" mass="9488">MFTIHAFCALAKCSMVQNKVKQKVSLPKGVKPKASRASAQKVKKGKNLKIKPKNPKKLDQYKRQRIASKVINKEIEELITARAQ</sequence>
<dbReference type="EMBL" id="KL367508">
    <property type="protein sequence ID" value="KFD68067.1"/>
    <property type="molecule type" value="Genomic_DNA"/>
</dbReference>
<dbReference type="InterPro" id="IPR019034">
    <property type="entry name" value="UPF0390"/>
</dbReference>
<dbReference type="AlphaFoldDB" id="A0A085NF21"/>
<proteinExistence type="predicted"/>
<feature type="compositionally biased region" description="Basic residues" evidence="1">
    <location>
        <begin position="41"/>
        <end position="55"/>
    </location>
</feature>
<name>A0A085NF21_9BILA</name>
<dbReference type="Pfam" id="PF09495">
    <property type="entry name" value="DUF2462"/>
    <property type="match status" value="1"/>
</dbReference>
<reference evidence="2" key="1">
    <citation type="journal article" date="2014" name="Nat. Genet.">
        <title>Genome and transcriptome of the porcine whipworm Trichuris suis.</title>
        <authorList>
            <person name="Jex A.R."/>
            <person name="Nejsum P."/>
            <person name="Schwarz E.M."/>
            <person name="Hu L."/>
            <person name="Young N.D."/>
            <person name="Hall R.S."/>
            <person name="Korhonen P.K."/>
            <person name="Liao S."/>
            <person name="Thamsborg S."/>
            <person name="Xia J."/>
            <person name="Xu P."/>
            <person name="Wang S."/>
            <person name="Scheerlinck J.P."/>
            <person name="Hofmann A."/>
            <person name="Sternberg P.W."/>
            <person name="Wang J."/>
            <person name="Gasser R.B."/>
        </authorList>
    </citation>
    <scope>NUCLEOTIDE SEQUENCE [LARGE SCALE GENOMIC DNA]</scope>
    <source>
        <strain evidence="2">DCEP-RM93F</strain>
    </source>
</reference>
<evidence type="ECO:0000256" key="1">
    <source>
        <dbReference type="SAM" id="MobiDB-lite"/>
    </source>
</evidence>
<organism evidence="2">
    <name type="scientific">Trichuris suis</name>
    <name type="common">pig whipworm</name>
    <dbReference type="NCBI Taxonomy" id="68888"/>
    <lineage>
        <taxon>Eukaryota</taxon>
        <taxon>Metazoa</taxon>
        <taxon>Ecdysozoa</taxon>
        <taxon>Nematoda</taxon>
        <taxon>Enoplea</taxon>
        <taxon>Dorylaimia</taxon>
        <taxon>Trichinellida</taxon>
        <taxon>Trichuridae</taxon>
        <taxon>Trichuris</taxon>
    </lineage>
</organism>
<feature type="region of interest" description="Disordered" evidence="1">
    <location>
        <begin position="27"/>
        <end position="59"/>
    </location>
</feature>
<evidence type="ECO:0000313" key="2">
    <source>
        <dbReference type="EMBL" id="KFD68067.1"/>
    </source>
</evidence>